<feature type="transmembrane region" description="Helical" evidence="1">
    <location>
        <begin position="61"/>
        <end position="82"/>
    </location>
</feature>
<organism evidence="2 3">
    <name type="scientific">Porphyromonas gingivicanis</name>
    <dbReference type="NCBI Taxonomy" id="266762"/>
    <lineage>
        <taxon>Bacteria</taxon>
        <taxon>Pseudomonadati</taxon>
        <taxon>Bacteroidota</taxon>
        <taxon>Bacteroidia</taxon>
        <taxon>Bacteroidales</taxon>
        <taxon>Porphyromonadaceae</taxon>
        <taxon>Porphyromonas</taxon>
    </lineage>
</organism>
<dbReference type="AlphaFoldDB" id="A0A0A2GD11"/>
<dbReference type="Pfam" id="PF14897">
    <property type="entry name" value="EpsG"/>
    <property type="match status" value="1"/>
</dbReference>
<evidence type="ECO:0000313" key="3">
    <source>
        <dbReference type="Proteomes" id="UP000030134"/>
    </source>
</evidence>
<feature type="transmembrane region" description="Helical" evidence="1">
    <location>
        <begin position="138"/>
        <end position="156"/>
    </location>
</feature>
<dbReference type="Proteomes" id="UP000030134">
    <property type="component" value="Unassembled WGS sequence"/>
</dbReference>
<feature type="transmembrane region" description="Helical" evidence="1">
    <location>
        <begin position="192"/>
        <end position="209"/>
    </location>
</feature>
<feature type="transmembrane region" description="Helical" evidence="1">
    <location>
        <begin position="21"/>
        <end position="49"/>
    </location>
</feature>
<evidence type="ECO:0000313" key="2">
    <source>
        <dbReference type="EMBL" id="KGN98314.1"/>
    </source>
</evidence>
<dbReference type="InterPro" id="IPR049458">
    <property type="entry name" value="EpsG-like"/>
</dbReference>
<feature type="transmembrane region" description="Helical" evidence="1">
    <location>
        <begin position="216"/>
        <end position="232"/>
    </location>
</feature>
<feature type="transmembrane region" description="Helical" evidence="1">
    <location>
        <begin position="163"/>
        <end position="180"/>
    </location>
</feature>
<name>A0A0A2GD11_9PORP</name>
<dbReference type="eggNOG" id="ENOG5033A5I">
    <property type="taxonomic scope" value="Bacteria"/>
</dbReference>
<keyword evidence="1" id="KW-0472">Membrane</keyword>
<feature type="transmembrane region" description="Helical" evidence="1">
    <location>
        <begin position="94"/>
        <end position="118"/>
    </location>
</feature>
<keyword evidence="3" id="KW-1185">Reference proteome</keyword>
<keyword evidence="1" id="KW-0812">Transmembrane</keyword>
<keyword evidence="1" id="KW-1133">Transmembrane helix</keyword>
<gene>
    <name evidence="2" type="ORF">HQ36_02535</name>
</gene>
<accession>A0A0A2GD11</accession>
<sequence>MISYLFLFLAVKNKKYGGIILLLLLAKFFIVSFIYIRQFLSITILWFAFTHYLEREKSYRYILWVVVASLFHYSAIVALCIVPFRKVHLKKIYFVIFLSIGLAIGMLGFLKPVGLFLGELSNSEKVLSYSSSDIVDAHWLYLIEVLGVSLLFLIQYNSLKKKISPLHFNTFIFYLFWTALTLKDPGFLRLQWFFYWGFASTIPLMILNFPIKQVRHLLFSLLCLYAIVFYFRNVTLRDDGAFIPYKAFYQDSY</sequence>
<evidence type="ECO:0000256" key="1">
    <source>
        <dbReference type="SAM" id="Phobius"/>
    </source>
</evidence>
<dbReference type="EMBL" id="JQZW01000007">
    <property type="protein sequence ID" value="KGN98314.1"/>
    <property type="molecule type" value="Genomic_DNA"/>
</dbReference>
<reference evidence="2 3" key="1">
    <citation type="submission" date="2014-08" db="EMBL/GenBank/DDBJ databases">
        <title>Porphyromonas gingivicanis strain:COT-022_OH1391 Genome sequencing.</title>
        <authorList>
            <person name="Wallis C."/>
            <person name="Deusch O."/>
            <person name="O'Flynn C."/>
            <person name="Davis I."/>
            <person name="Jospin G."/>
            <person name="Darling A.E."/>
            <person name="Coil D.A."/>
            <person name="Alexiev A."/>
            <person name="Horsfall A."/>
            <person name="Kirkwood N."/>
            <person name="Harris S."/>
            <person name="Eisen J.A."/>
        </authorList>
    </citation>
    <scope>NUCLEOTIDE SEQUENCE [LARGE SCALE GENOMIC DNA]</scope>
    <source>
        <strain evidence="3">COT-022 OH1391</strain>
    </source>
</reference>
<comment type="caution">
    <text evidence="2">The sequence shown here is derived from an EMBL/GenBank/DDBJ whole genome shotgun (WGS) entry which is preliminary data.</text>
</comment>
<protein>
    <recommendedName>
        <fullName evidence="4">EpsG family protein</fullName>
    </recommendedName>
</protein>
<evidence type="ECO:0008006" key="4">
    <source>
        <dbReference type="Google" id="ProtNLM"/>
    </source>
</evidence>
<proteinExistence type="predicted"/>
<dbReference type="STRING" id="266762.HQ36_02535"/>